<gene>
    <name evidence="4" type="ORF">NEMVEDRAFT_v1g241736</name>
</gene>
<reference evidence="4 5" key="1">
    <citation type="journal article" date="2007" name="Science">
        <title>Sea anemone genome reveals ancestral eumetazoan gene repertoire and genomic organization.</title>
        <authorList>
            <person name="Putnam N.H."/>
            <person name="Srivastava M."/>
            <person name="Hellsten U."/>
            <person name="Dirks B."/>
            <person name="Chapman J."/>
            <person name="Salamov A."/>
            <person name="Terry A."/>
            <person name="Shapiro H."/>
            <person name="Lindquist E."/>
            <person name="Kapitonov V.V."/>
            <person name="Jurka J."/>
            <person name="Genikhovich G."/>
            <person name="Grigoriev I.V."/>
            <person name="Lucas S.M."/>
            <person name="Steele R.E."/>
            <person name="Finnerty J.R."/>
            <person name="Technau U."/>
            <person name="Martindale M.Q."/>
            <person name="Rokhsar D.S."/>
        </authorList>
    </citation>
    <scope>NUCLEOTIDE SEQUENCE [LARGE SCALE GENOMIC DNA]</scope>
    <source>
        <strain evidence="5">CH2 X CH6</strain>
    </source>
</reference>
<organism evidence="4 5">
    <name type="scientific">Nematostella vectensis</name>
    <name type="common">Starlet sea anemone</name>
    <dbReference type="NCBI Taxonomy" id="45351"/>
    <lineage>
        <taxon>Eukaryota</taxon>
        <taxon>Metazoa</taxon>
        <taxon>Cnidaria</taxon>
        <taxon>Anthozoa</taxon>
        <taxon>Hexacorallia</taxon>
        <taxon>Actiniaria</taxon>
        <taxon>Edwardsiidae</taxon>
        <taxon>Nematostella</taxon>
    </lineage>
</organism>
<evidence type="ECO:0000256" key="1">
    <source>
        <dbReference type="SAM" id="MobiDB-lite"/>
    </source>
</evidence>
<sequence length="259" mass="28434">MGIKVSGCFGLVLLLHLATVLFTSNCKADEVAYCSRLQDCLKTSTENYVNCCEGKCSRRAYCNGYCVYDRHCDETKDEVCSLSSQCYHKDNVATRPKGFCRFSSDCPAKQQCDIHANQCVDRNPCNDCGRDEVCIDGKCEKNSSSDSTLSFSPGSIVGFLIILVIGGIFSATLYKICGKRRNHPPQSSAHTPQPAPAVTSQPQDHLTRDPEPTPDINTLPLPADAPPPYHSITFNDVPEQAPPTYQEALRNSQNSLSRV</sequence>
<feature type="compositionally biased region" description="Polar residues" evidence="1">
    <location>
        <begin position="249"/>
        <end position="259"/>
    </location>
</feature>
<keyword evidence="2" id="KW-1133">Transmembrane helix</keyword>
<dbReference type="Proteomes" id="UP000001593">
    <property type="component" value="Unassembled WGS sequence"/>
</dbReference>
<feature type="chain" id="PRO_5002714628" evidence="3">
    <location>
        <begin position="29"/>
        <end position="259"/>
    </location>
</feature>
<evidence type="ECO:0000313" key="4">
    <source>
        <dbReference type="EMBL" id="EDO43214.1"/>
    </source>
</evidence>
<dbReference type="KEGG" id="nve:5515144"/>
<dbReference type="OMA" id="CDIHANQ"/>
<evidence type="ECO:0000256" key="2">
    <source>
        <dbReference type="SAM" id="Phobius"/>
    </source>
</evidence>
<protein>
    <submittedName>
        <fullName evidence="4">Uncharacterized protein</fullName>
    </submittedName>
</protein>
<keyword evidence="3" id="KW-0732">Signal</keyword>
<dbReference type="AlphaFoldDB" id="A7RZC3"/>
<keyword evidence="5" id="KW-1185">Reference proteome</keyword>
<evidence type="ECO:0000313" key="5">
    <source>
        <dbReference type="Proteomes" id="UP000001593"/>
    </source>
</evidence>
<accession>A7RZC3</accession>
<proteinExistence type="predicted"/>
<dbReference type="HOGENOM" id="CLU_1074807_0_0_1"/>
<name>A7RZC3_NEMVE</name>
<keyword evidence="2" id="KW-0812">Transmembrane</keyword>
<feature type="region of interest" description="Disordered" evidence="1">
    <location>
        <begin position="181"/>
        <end position="259"/>
    </location>
</feature>
<evidence type="ECO:0000256" key="3">
    <source>
        <dbReference type="SAM" id="SignalP"/>
    </source>
</evidence>
<dbReference type="InParanoid" id="A7RZC3"/>
<keyword evidence="2" id="KW-0472">Membrane</keyword>
<feature type="signal peptide" evidence="3">
    <location>
        <begin position="1"/>
        <end position="28"/>
    </location>
</feature>
<dbReference type="EMBL" id="DS469556">
    <property type="protein sequence ID" value="EDO43214.1"/>
    <property type="molecule type" value="Genomic_DNA"/>
</dbReference>
<feature type="transmembrane region" description="Helical" evidence="2">
    <location>
        <begin position="151"/>
        <end position="174"/>
    </location>
</feature>